<keyword evidence="3" id="KW-1185">Reference proteome</keyword>
<proteinExistence type="predicted"/>
<evidence type="ECO:0000256" key="1">
    <source>
        <dbReference type="SAM" id="MobiDB-lite"/>
    </source>
</evidence>
<feature type="region of interest" description="Disordered" evidence="1">
    <location>
        <begin position="455"/>
        <end position="474"/>
    </location>
</feature>
<organism evidence="2 3">
    <name type="scientific">Carpediemonas membranifera</name>
    <dbReference type="NCBI Taxonomy" id="201153"/>
    <lineage>
        <taxon>Eukaryota</taxon>
        <taxon>Metamonada</taxon>
        <taxon>Carpediemonas-like organisms</taxon>
        <taxon>Carpediemonas</taxon>
    </lineage>
</organism>
<dbReference type="AlphaFoldDB" id="A0A8J6BVS2"/>
<dbReference type="EMBL" id="JAHDYR010000053">
    <property type="protein sequence ID" value="KAG9391701.1"/>
    <property type="molecule type" value="Genomic_DNA"/>
</dbReference>
<comment type="caution">
    <text evidence="2">The sequence shown here is derived from an EMBL/GenBank/DDBJ whole genome shotgun (WGS) entry which is preliminary data.</text>
</comment>
<evidence type="ECO:0000313" key="2">
    <source>
        <dbReference type="EMBL" id="KAG9391701.1"/>
    </source>
</evidence>
<reference evidence="2" key="1">
    <citation type="submission" date="2021-05" db="EMBL/GenBank/DDBJ databases">
        <title>A free-living protist that lacks canonical eukaryotic 1 DNA replication and segregation systems.</title>
        <authorList>
            <person name="Salas-Leiva D.E."/>
            <person name="Tromer E.C."/>
            <person name="Curtis B.A."/>
            <person name="Jerlstrom-Hultqvist J."/>
            <person name="Kolisko M."/>
            <person name="Yi Z."/>
            <person name="Salas-Leiva J.S."/>
            <person name="Gallot-Lavallee L."/>
            <person name="Kops G.J.P.L."/>
            <person name="Archibald J.M."/>
            <person name="Simpson A.G.B."/>
            <person name="Roger A.J."/>
        </authorList>
    </citation>
    <scope>NUCLEOTIDE SEQUENCE</scope>
    <source>
        <strain evidence="2">BICM</strain>
    </source>
</reference>
<sequence length="885" mass="94535">MEVKSFLPVQRRNGDPEPLAATVVASGFVCYIYKDFVRLISLVSPSHFAVDLTRSDFQVFETNIDLIDVQIPDASGHIVAHVISKSGTALKYTFSNTRPPQAVQPASATPIPLEKDATATTLVVHDSTVLVGSSSGHLYGNDAHRPSYHRLVFVYKPSIGQMYARLKTWITADTTGPATAEELESGERVGPILSAAVSQAGDRLTLLTPTMLLEFKLSSKGKGPIAQLTSALDPLDAIAACMQGHRGKSARLAGMGPTRAGLMLYARITLSGRHTLVAAELVEGEITNALDLAAPNTSKVRVVAPNMHHELFVVTPGSVGPLEFPVDTRPRTSVPLAVLGSGAVASRVMLATGSALRPIPTTAVFIVGPDSIYYAVQADLMARRLTAGAPVAAAIATTDEGMTVQLNHMISAFSRGDTGFVSSTIDAILQNYTRQGTVDFESFGRVLVGLLDRNHTSEPTSDPRWAESAHSQTDPATAHMVTASWLHPRRDTAIGLIAMLRDECCSFVFDSLPAAVVQAIAERLAHVLSCSALLDALADTPNPTVVLRALEQTTLRPSQQFFGTIDALCMSPSTIPKALAVLCDATEALIESTDPDSVDYESLSSYLAAIDALVIGATKPFDEAGLAALLLSPTWSPRTSRGSWVYDATLFDSVCVVCDRALTVLERVAPEIDGFPAACSVSLESIVGLILGVGRHLSEVCGVISEEKYSLRRFGLIELFSRVAVGSPDVLKLALDAKEWRHLVTLIMFTHCARQGLEGLPVLDVGPVLVANEEAVANPPEIEQMIAQLDPEDFRAFLDELYRVYYEHGQTGRLLLQPTQYRPHLKNFLATLPDGERYLALLSLLACDPASAASHLSGGADPGEIRERALDGSVGAALALLAGAV</sequence>
<name>A0A8J6BVS2_9EUKA</name>
<gene>
    <name evidence="2" type="ORF">J8273_6477</name>
</gene>
<protein>
    <submittedName>
        <fullName evidence="2">Uncharacterized protein</fullName>
    </submittedName>
</protein>
<evidence type="ECO:0000313" key="3">
    <source>
        <dbReference type="Proteomes" id="UP000717585"/>
    </source>
</evidence>
<accession>A0A8J6BVS2</accession>
<dbReference type="Proteomes" id="UP000717585">
    <property type="component" value="Unassembled WGS sequence"/>
</dbReference>